<dbReference type="EMBL" id="FR824179">
    <property type="protein sequence ID" value="CCA21796.1"/>
    <property type="molecule type" value="Genomic_DNA"/>
</dbReference>
<evidence type="ECO:0000313" key="1">
    <source>
        <dbReference type="EMBL" id="CCA21796.1"/>
    </source>
</evidence>
<accession>F0WKJ0</accession>
<proteinExistence type="predicted"/>
<organism evidence="1">
    <name type="scientific">Albugo laibachii Nc14</name>
    <dbReference type="NCBI Taxonomy" id="890382"/>
    <lineage>
        <taxon>Eukaryota</taxon>
        <taxon>Sar</taxon>
        <taxon>Stramenopiles</taxon>
        <taxon>Oomycota</taxon>
        <taxon>Peronosporomycetes</taxon>
        <taxon>Albuginales</taxon>
        <taxon>Albuginaceae</taxon>
        <taxon>Albugo</taxon>
    </lineage>
</organism>
<reference evidence="1" key="2">
    <citation type="submission" date="2011-02" db="EMBL/GenBank/DDBJ databases">
        <authorList>
            <person name="MacLean D."/>
        </authorList>
    </citation>
    <scope>NUCLEOTIDE SEQUENCE</scope>
</reference>
<protein>
    <submittedName>
        <fullName evidence="1">AlNc14C134G7042 protein</fullName>
    </submittedName>
</protein>
<dbReference type="AlphaFoldDB" id="F0WKJ0"/>
<dbReference type="HOGENOM" id="CLU_2042386_0_0_1"/>
<reference evidence="1" key="1">
    <citation type="journal article" date="2011" name="PLoS Biol.">
        <title>Gene gain and loss during evolution of obligate parasitism in the white rust pathogen of Arabidopsis thaliana.</title>
        <authorList>
            <person name="Kemen E."/>
            <person name="Gardiner A."/>
            <person name="Schultz-Larsen T."/>
            <person name="Kemen A.C."/>
            <person name="Balmuth A.L."/>
            <person name="Robert-Seilaniantz A."/>
            <person name="Bailey K."/>
            <person name="Holub E."/>
            <person name="Studholme D.J."/>
            <person name="Maclean D."/>
            <person name="Jones J.D."/>
        </authorList>
    </citation>
    <scope>NUCLEOTIDE SEQUENCE</scope>
</reference>
<name>F0WKJ0_9STRA</name>
<sequence>MGNVSRSSDDPCSTDRKLCGFDTRFTQVGRAIPLLNSFKYTRMSSSLGTDLLPAASHQEESKTFGEFLKIVFESQLQRGSLLRSQRQSATILLSKKGSRSEPGDHRPIAFLCLDVKGISKV</sequence>
<gene>
    <name evidence="1" type="primary">AlNc14C134G7042</name>
    <name evidence="1" type="ORF">ALNC14_079390</name>
</gene>